<dbReference type="Proteomes" id="UP001642540">
    <property type="component" value="Unassembled WGS sequence"/>
</dbReference>
<name>A0ABP1QTN0_9HEXA</name>
<keyword evidence="2" id="KW-1185">Reference proteome</keyword>
<gene>
    <name evidence="1" type="ORF">ODALV1_LOCUS14657</name>
</gene>
<organism evidence="1 2">
    <name type="scientific">Orchesella dallaii</name>
    <dbReference type="NCBI Taxonomy" id="48710"/>
    <lineage>
        <taxon>Eukaryota</taxon>
        <taxon>Metazoa</taxon>
        <taxon>Ecdysozoa</taxon>
        <taxon>Arthropoda</taxon>
        <taxon>Hexapoda</taxon>
        <taxon>Collembola</taxon>
        <taxon>Entomobryomorpha</taxon>
        <taxon>Entomobryoidea</taxon>
        <taxon>Orchesellidae</taxon>
        <taxon>Orchesellinae</taxon>
        <taxon>Orchesella</taxon>
    </lineage>
</organism>
<reference evidence="1 2" key="1">
    <citation type="submission" date="2024-08" db="EMBL/GenBank/DDBJ databases">
        <authorList>
            <person name="Cucini C."/>
            <person name="Frati F."/>
        </authorList>
    </citation>
    <scope>NUCLEOTIDE SEQUENCE [LARGE SCALE GENOMIC DNA]</scope>
</reference>
<accession>A0ABP1QTN0</accession>
<comment type="caution">
    <text evidence="1">The sequence shown here is derived from an EMBL/GenBank/DDBJ whole genome shotgun (WGS) entry which is preliminary data.</text>
</comment>
<evidence type="ECO:0000313" key="2">
    <source>
        <dbReference type="Proteomes" id="UP001642540"/>
    </source>
</evidence>
<protein>
    <submittedName>
        <fullName evidence="1">Uncharacterized protein</fullName>
    </submittedName>
</protein>
<proteinExistence type="predicted"/>
<sequence>MHMLQLNSLQFEELPFVDHHKRFTNHLRMFLAKAASCYIEKPNGVDPITVLNEKENRLSNRMIGRLQELSGIPSSMADDLHRKAKELADIQFPVTASARGMCVYRCCYNSLI</sequence>
<evidence type="ECO:0000313" key="1">
    <source>
        <dbReference type="EMBL" id="CAL8111028.1"/>
    </source>
</evidence>
<dbReference type="EMBL" id="CAXLJM020000046">
    <property type="protein sequence ID" value="CAL8111028.1"/>
    <property type="molecule type" value="Genomic_DNA"/>
</dbReference>